<evidence type="ECO:0000256" key="1">
    <source>
        <dbReference type="ARBA" id="ARBA00022598"/>
    </source>
</evidence>
<dbReference type="InterPro" id="IPR004364">
    <property type="entry name" value="Aa-tRNA-synt_II"/>
</dbReference>
<gene>
    <name evidence="5" type="ORF">SR882_04410</name>
</gene>
<dbReference type="Pfam" id="PF00152">
    <property type="entry name" value="tRNA-synt_2"/>
    <property type="match status" value="1"/>
</dbReference>
<dbReference type="InterPro" id="IPR006195">
    <property type="entry name" value="aa-tRNA-synth_II"/>
</dbReference>
<evidence type="ECO:0000259" key="4">
    <source>
        <dbReference type="PROSITE" id="PS50862"/>
    </source>
</evidence>
<keyword evidence="3" id="KW-0067">ATP-binding</keyword>
<feature type="domain" description="Aminoacyl-transfer RNA synthetases class-II family profile" evidence="4">
    <location>
        <begin position="18"/>
        <end position="323"/>
    </location>
</feature>
<dbReference type="PANTHER" id="PTHR42918:SF6">
    <property type="entry name" value="ELONGATION FACTOR P--(R)-BETA-LYSINE LIGASE"/>
    <property type="match status" value="1"/>
</dbReference>
<name>A0ABZ0YYQ5_9GAMM</name>
<dbReference type="InterPro" id="IPR018149">
    <property type="entry name" value="Lys-tRNA-synth_II_C"/>
</dbReference>
<dbReference type="GO" id="GO:0016874">
    <property type="term" value="F:ligase activity"/>
    <property type="evidence" value="ECO:0007669"/>
    <property type="project" value="UniProtKB-KW"/>
</dbReference>
<dbReference type="EMBL" id="CP140153">
    <property type="protein sequence ID" value="WQH17153.1"/>
    <property type="molecule type" value="Genomic_DNA"/>
</dbReference>
<evidence type="ECO:0000313" key="6">
    <source>
        <dbReference type="Proteomes" id="UP001327459"/>
    </source>
</evidence>
<dbReference type="Gene3D" id="3.30.930.10">
    <property type="entry name" value="Bira Bifunctional Protein, Domain 2"/>
    <property type="match status" value="1"/>
</dbReference>
<keyword evidence="1 5" id="KW-0436">Ligase</keyword>
<dbReference type="InterPro" id="IPR045864">
    <property type="entry name" value="aa-tRNA-synth_II/BPL/LPL"/>
</dbReference>
<keyword evidence="2" id="KW-0547">Nucleotide-binding</keyword>
<evidence type="ECO:0000256" key="3">
    <source>
        <dbReference type="ARBA" id="ARBA00022840"/>
    </source>
</evidence>
<dbReference type="PRINTS" id="PR00982">
    <property type="entry name" value="TRNASYNTHLYS"/>
</dbReference>
<dbReference type="PROSITE" id="PS50862">
    <property type="entry name" value="AA_TRNA_LIGASE_II"/>
    <property type="match status" value="1"/>
</dbReference>
<proteinExistence type="predicted"/>
<reference evidence="5 6" key="1">
    <citation type="submission" date="2023-11" db="EMBL/GenBank/DDBJ databases">
        <title>MicrobeMod: A computational toolkit for identifying prokaryotic methylation and restriction-modification with nanopore sequencing.</title>
        <authorList>
            <person name="Crits-Christoph A."/>
            <person name="Kang S.C."/>
            <person name="Lee H."/>
            <person name="Ostrov N."/>
        </authorList>
    </citation>
    <scope>NUCLEOTIDE SEQUENCE [LARGE SCALE GENOMIC DNA]</scope>
    <source>
        <strain evidence="5 6">ATCC 49870</strain>
    </source>
</reference>
<evidence type="ECO:0000313" key="5">
    <source>
        <dbReference type="EMBL" id="WQH17153.1"/>
    </source>
</evidence>
<sequence>MTEPEQETWRPGASADTLRQRARLKRRLRETLDARDWLEIDAPVLIDSPDFEPNIALFRATLPDGIPAGSLHSSPELAMKRLLCAYPDLPGAYYLGPVFRAFEAGRRHNPEFTMLEWYDNGATLETAIDTTLSLIQTARAALGLSPAAVERHDYGALFHQHCALDPYHADTDTLAQAAGHNGIDVADPADMARDDWLDLLMSLAIEPRLDPSSLTVVTGYPASQAAMARLQTSSFEGREIRTAARFEVYGGGLELANGYHELVDPDEQARRLGVTDAHGPSPSQQRFLAALAHGLPECSGVAMGVDRLLMWLTGAEDIDAVLPFSARRV</sequence>
<organism evidence="5 6">
    <name type="scientific">Guyparkeria halophila</name>
    <dbReference type="NCBI Taxonomy" id="47960"/>
    <lineage>
        <taxon>Bacteria</taxon>
        <taxon>Pseudomonadati</taxon>
        <taxon>Pseudomonadota</taxon>
        <taxon>Gammaproteobacteria</taxon>
        <taxon>Chromatiales</taxon>
        <taxon>Thioalkalibacteraceae</taxon>
        <taxon>Guyparkeria</taxon>
    </lineage>
</organism>
<dbReference type="SUPFAM" id="SSF55681">
    <property type="entry name" value="Class II aaRS and biotin synthetases"/>
    <property type="match status" value="1"/>
</dbReference>
<keyword evidence="6" id="KW-1185">Reference proteome</keyword>
<evidence type="ECO:0000256" key="2">
    <source>
        <dbReference type="ARBA" id="ARBA00022741"/>
    </source>
</evidence>
<accession>A0ABZ0YYQ5</accession>
<dbReference type="PANTHER" id="PTHR42918">
    <property type="entry name" value="LYSYL-TRNA SYNTHETASE"/>
    <property type="match status" value="1"/>
</dbReference>
<dbReference type="RefSeq" id="WP_322522133.1">
    <property type="nucleotide sequence ID" value="NZ_CP140153.1"/>
</dbReference>
<protein>
    <submittedName>
        <fullName evidence="5">Amino acid--tRNA ligase-related protein</fullName>
    </submittedName>
</protein>
<dbReference type="Proteomes" id="UP001327459">
    <property type="component" value="Chromosome"/>
</dbReference>